<evidence type="ECO:0000313" key="2">
    <source>
        <dbReference type="Proteomes" id="UP000265955"/>
    </source>
</evidence>
<reference evidence="2" key="1">
    <citation type="submission" date="2018-09" db="EMBL/GenBank/DDBJ databases">
        <authorList>
            <person name="Zhu H."/>
        </authorList>
    </citation>
    <scope>NUCLEOTIDE SEQUENCE [LARGE SCALE GENOMIC DNA]</scope>
    <source>
        <strain evidence="2">K1R23-30</strain>
    </source>
</reference>
<dbReference type="EMBL" id="QYUO01000002">
    <property type="protein sequence ID" value="RJF96176.1"/>
    <property type="molecule type" value="Genomic_DNA"/>
</dbReference>
<keyword evidence="2" id="KW-1185">Reference proteome</keyword>
<proteinExistence type="predicted"/>
<accession>A0A3A3G424</accession>
<dbReference type="CDD" id="cd12915">
    <property type="entry name" value="PDC2_DGC_like"/>
    <property type="match status" value="1"/>
</dbReference>
<dbReference type="AlphaFoldDB" id="A0A3A3G424"/>
<gene>
    <name evidence="1" type="ORF">D3871_22895</name>
</gene>
<protein>
    <submittedName>
        <fullName evidence="1">Uncharacterized protein</fullName>
    </submittedName>
</protein>
<comment type="caution">
    <text evidence="1">The sequence shown here is derived from an EMBL/GenBank/DDBJ whole genome shotgun (WGS) entry which is preliminary data.</text>
</comment>
<sequence length="115" mass="12538">MVSIIVEPRYLASFTGLESLHQKDFISIYRNDGEILASKRGKGGAVSELMPGALPKFDQPTGTMVLSGTWFPDNKPSVIAWYAVGGYPLLSIVGLSKRAFLAPFDAMARITFVLQ</sequence>
<organism evidence="1 2">
    <name type="scientific">Noviherbaspirillum saxi</name>
    <dbReference type="NCBI Taxonomy" id="2320863"/>
    <lineage>
        <taxon>Bacteria</taxon>
        <taxon>Pseudomonadati</taxon>
        <taxon>Pseudomonadota</taxon>
        <taxon>Betaproteobacteria</taxon>
        <taxon>Burkholderiales</taxon>
        <taxon>Oxalobacteraceae</taxon>
        <taxon>Noviherbaspirillum</taxon>
    </lineage>
</organism>
<name>A0A3A3G424_9BURK</name>
<dbReference type="Proteomes" id="UP000265955">
    <property type="component" value="Unassembled WGS sequence"/>
</dbReference>
<dbReference type="Gene3D" id="3.30.450.20">
    <property type="entry name" value="PAS domain"/>
    <property type="match status" value="1"/>
</dbReference>
<evidence type="ECO:0000313" key="1">
    <source>
        <dbReference type="EMBL" id="RJF96176.1"/>
    </source>
</evidence>